<dbReference type="AlphaFoldDB" id="D0LGD3"/>
<proteinExistence type="predicted"/>
<dbReference type="Proteomes" id="UP000001880">
    <property type="component" value="Chromosome"/>
</dbReference>
<dbReference type="RefSeq" id="WP_012830750.1">
    <property type="nucleotide sequence ID" value="NC_013440.1"/>
</dbReference>
<accession>D0LGD3</accession>
<dbReference type="HOGENOM" id="CLU_1238780_0_0_7"/>
<dbReference type="InterPro" id="IPR036909">
    <property type="entry name" value="Cyt_c-like_dom_sf"/>
</dbReference>
<dbReference type="eggNOG" id="COG2010">
    <property type="taxonomic scope" value="Bacteria"/>
</dbReference>
<feature type="signal peptide" evidence="1">
    <location>
        <begin position="1"/>
        <end position="20"/>
    </location>
</feature>
<protein>
    <recommendedName>
        <fullName evidence="4">Cytochrome c domain-containing protein</fullName>
    </recommendedName>
</protein>
<reference evidence="2 3" key="1">
    <citation type="journal article" date="2010" name="Stand. Genomic Sci.">
        <title>Complete genome sequence of Haliangium ochraceum type strain (SMP-2).</title>
        <authorList>
            <consortium name="US DOE Joint Genome Institute (JGI-PGF)"/>
            <person name="Ivanova N."/>
            <person name="Daum C."/>
            <person name="Lang E."/>
            <person name="Abt B."/>
            <person name="Kopitz M."/>
            <person name="Saunders E."/>
            <person name="Lapidus A."/>
            <person name="Lucas S."/>
            <person name="Glavina Del Rio T."/>
            <person name="Nolan M."/>
            <person name="Tice H."/>
            <person name="Copeland A."/>
            <person name="Cheng J.F."/>
            <person name="Chen F."/>
            <person name="Bruce D."/>
            <person name="Goodwin L."/>
            <person name="Pitluck S."/>
            <person name="Mavromatis K."/>
            <person name="Pati A."/>
            <person name="Mikhailova N."/>
            <person name="Chen A."/>
            <person name="Palaniappan K."/>
            <person name="Land M."/>
            <person name="Hauser L."/>
            <person name="Chang Y.J."/>
            <person name="Jeffries C.D."/>
            <person name="Detter J.C."/>
            <person name="Brettin T."/>
            <person name="Rohde M."/>
            <person name="Goker M."/>
            <person name="Bristow J."/>
            <person name="Markowitz V."/>
            <person name="Eisen J.A."/>
            <person name="Hugenholtz P."/>
            <person name="Kyrpides N.C."/>
            <person name="Klenk H.P."/>
        </authorList>
    </citation>
    <scope>NUCLEOTIDE SEQUENCE [LARGE SCALE GENOMIC DNA]</scope>
    <source>
        <strain evidence="3">DSM 14365 / CIP 107738 / JCM 11303 / AJ 13395 / SMP-2</strain>
    </source>
</reference>
<dbReference type="OrthoDB" id="5382408at2"/>
<dbReference type="EMBL" id="CP001804">
    <property type="protein sequence ID" value="ACY18158.1"/>
    <property type="molecule type" value="Genomic_DNA"/>
</dbReference>
<dbReference type="PROSITE" id="PS51257">
    <property type="entry name" value="PROKAR_LIPOPROTEIN"/>
    <property type="match status" value="1"/>
</dbReference>
<organism evidence="2 3">
    <name type="scientific">Haliangium ochraceum (strain DSM 14365 / JCM 11303 / SMP-2)</name>
    <dbReference type="NCBI Taxonomy" id="502025"/>
    <lineage>
        <taxon>Bacteria</taxon>
        <taxon>Pseudomonadati</taxon>
        <taxon>Myxococcota</taxon>
        <taxon>Polyangia</taxon>
        <taxon>Haliangiales</taxon>
        <taxon>Kofleriaceae</taxon>
        <taxon>Haliangium</taxon>
    </lineage>
</organism>
<dbReference type="SUPFAM" id="SSF46626">
    <property type="entry name" value="Cytochrome c"/>
    <property type="match status" value="1"/>
</dbReference>
<gene>
    <name evidence="2" type="ordered locus">Hoch_5681</name>
</gene>
<sequence length="223" mass="23495">MHASTRLPTLLFSLVVLSTAACGPAVPSNPSWEEDVKPIMLANCARCHRDDSQNGAPSNFRLDVCETTGGEDGTQARAERVVARAKSESSPMPPLPASPLTDRQVEVLDNWLANGAPCDSSGAASVALLTPLALRADERGPQLELGYALRDPRASLVHLSFVAESESGELHTAPAADAAAAAEATLRWSLAELPAGSYELRVTLDDGAEIREQSLGSFVVPAR</sequence>
<dbReference type="GO" id="GO:0009055">
    <property type="term" value="F:electron transfer activity"/>
    <property type="evidence" value="ECO:0007669"/>
    <property type="project" value="InterPro"/>
</dbReference>
<dbReference type="Gene3D" id="1.10.760.10">
    <property type="entry name" value="Cytochrome c-like domain"/>
    <property type="match status" value="1"/>
</dbReference>
<keyword evidence="1" id="KW-0732">Signal</keyword>
<evidence type="ECO:0000313" key="2">
    <source>
        <dbReference type="EMBL" id="ACY18158.1"/>
    </source>
</evidence>
<dbReference type="STRING" id="502025.Hoch_5681"/>
<dbReference type="KEGG" id="hoh:Hoch_5681"/>
<evidence type="ECO:0008006" key="4">
    <source>
        <dbReference type="Google" id="ProtNLM"/>
    </source>
</evidence>
<keyword evidence="3" id="KW-1185">Reference proteome</keyword>
<feature type="chain" id="PRO_5003010575" description="Cytochrome c domain-containing protein" evidence="1">
    <location>
        <begin position="21"/>
        <end position="223"/>
    </location>
</feature>
<name>D0LGD3_HALO1</name>
<evidence type="ECO:0000256" key="1">
    <source>
        <dbReference type="SAM" id="SignalP"/>
    </source>
</evidence>
<evidence type="ECO:0000313" key="3">
    <source>
        <dbReference type="Proteomes" id="UP000001880"/>
    </source>
</evidence>
<dbReference type="GO" id="GO:0020037">
    <property type="term" value="F:heme binding"/>
    <property type="evidence" value="ECO:0007669"/>
    <property type="project" value="InterPro"/>
</dbReference>